<dbReference type="InterPro" id="IPR013324">
    <property type="entry name" value="RNA_pol_sigma_r3/r4-like"/>
</dbReference>
<feature type="domain" description="RNA polymerase sigma-70 region 2" evidence="6">
    <location>
        <begin position="26"/>
        <end position="93"/>
    </location>
</feature>
<dbReference type="PANTHER" id="PTHR43133">
    <property type="entry name" value="RNA POLYMERASE ECF-TYPE SIGMA FACTO"/>
    <property type="match status" value="1"/>
</dbReference>
<evidence type="ECO:0000313" key="7">
    <source>
        <dbReference type="EMBL" id="SDE08358.1"/>
    </source>
</evidence>
<keyword evidence="3" id="KW-0731">Sigma factor</keyword>
<comment type="similarity">
    <text evidence="1">Belongs to the sigma-70 factor family. ECF subfamily.</text>
</comment>
<dbReference type="GO" id="GO:0003677">
    <property type="term" value="F:DNA binding"/>
    <property type="evidence" value="ECO:0007669"/>
    <property type="project" value="UniProtKB-KW"/>
</dbReference>
<dbReference type="AlphaFoldDB" id="A0A1G7A089"/>
<accession>A0A1G7A089</accession>
<dbReference type="SUPFAM" id="SSF88946">
    <property type="entry name" value="Sigma2 domain of RNA polymerase sigma factors"/>
    <property type="match status" value="1"/>
</dbReference>
<keyword evidence="4" id="KW-0238">DNA-binding</keyword>
<organism evidence="7 8">
    <name type="scientific">Nocardioides lianchengensis</name>
    <dbReference type="NCBI Taxonomy" id="1045774"/>
    <lineage>
        <taxon>Bacteria</taxon>
        <taxon>Bacillati</taxon>
        <taxon>Actinomycetota</taxon>
        <taxon>Actinomycetes</taxon>
        <taxon>Propionibacteriales</taxon>
        <taxon>Nocardioidaceae</taxon>
        <taxon>Nocardioides</taxon>
    </lineage>
</organism>
<keyword evidence="8" id="KW-1185">Reference proteome</keyword>
<dbReference type="GO" id="GO:0006352">
    <property type="term" value="P:DNA-templated transcription initiation"/>
    <property type="evidence" value="ECO:0007669"/>
    <property type="project" value="InterPro"/>
</dbReference>
<gene>
    <name evidence="7" type="ORF">SAMN05421872_114129</name>
</gene>
<proteinExistence type="inferred from homology"/>
<dbReference type="GO" id="GO:0016987">
    <property type="term" value="F:sigma factor activity"/>
    <property type="evidence" value="ECO:0007669"/>
    <property type="project" value="UniProtKB-KW"/>
</dbReference>
<keyword evidence="5" id="KW-0804">Transcription</keyword>
<dbReference type="Gene3D" id="1.10.1740.10">
    <property type="match status" value="1"/>
</dbReference>
<dbReference type="InterPro" id="IPR036388">
    <property type="entry name" value="WH-like_DNA-bd_sf"/>
</dbReference>
<dbReference type="Proteomes" id="UP000199034">
    <property type="component" value="Unassembled WGS sequence"/>
</dbReference>
<dbReference type="NCBIfam" id="TIGR02937">
    <property type="entry name" value="sigma70-ECF"/>
    <property type="match status" value="1"/>
</dbReference>
<dbReference type="SUPFAM" id="SSF88659">
    <property type="entry name" value="Sigma3 and sigma4 domains of RNA polymerase sigma factors"/>
    <property type="match status" value="1"/>
</dbReference>
<evidence type="ECO:0000259" key="6">
    <source>
        <dbReference type="Pfam" id="PF04542"/>
    </source>
</evidence>
<keyword evidence="2" id="KW-0805">Transcription regulation</keyword>
<dbReference type="EMBL" id="FMZM01000014">
    <property type="protein sequence ID" value="SDE08358.1"/>
    <property type="molecule type" value="Genomic_DNA"/>
</dbReference>
<name>A0A1G7A089_9ACTN</name>
<evidence type="ECO:0000256" key="3">
    <source>
        <dbReference type="ARBA" id="ARBA00023082"/>
    </source>
</evidence>
<dbReference type="InterPro" id="IPR013325">
    <property type="entry name" value="RNA_pol_sigma_r2"/>
</dbReference>
<protein>
    <submittedName>
        <fullName evidence="7">RNA polymerase sigma factor, sigma-70 family</fullName>
    </submittedName>
</protein>
<dbReference type="Gene3D" id="1.10.10.10">
    <property type="entry name" value="Winged helix-like DNA-binding domain superfamily/Winged helix DNA-binding domain"/>
    <property type="match status" value="1"/>
</dbReference>
<dbReference type="InterPro" id="IPR014284">
    <property type="entry name" value="RNA_pol_sigma-70_dom"/>
</dbReference>
<evidence type="ECO:0000256" key="4">
    <source>
        <dbReference type="ARBA" id="ARBA00023125"/>
    </source>
</evidence>
<dbReference type="InterPro" id="IPR039425">
    <property type="entry name" value="RNA_pol_sigma-70-like"/>
</dbReference>
<evidence type="ECO:0000313" key="8">
    <source>
        <dbReference type="Proteomes" id="UP000199034"/>
    </source>
</evidence>
<evidence type="ECO:0000256" key="1">
    <source>
        <dbReference type="ARBA" id="ARBA00010641"/>
    </source>
</evidence>
<dbReference type="InterPro" id="IPR007627">
    <property type="entry name" value="RNA_pol_sigma70_r2"/>
</dbReference>
<dbReference type="STRING" id="1045774.SAMN05421872_114129"/>
<evidence type="ECO:0000256" key="2">
    <source>
        <dbReference type="ARBA" id="ARBA00023015"/>
    </source>
</evidence>
<dbReference type="Pfam" id="PF04542">
    <property type="entry name" value="Sigma70_r2"/>
    <property type="match status" value="1"/>
</dbReference>
<reference evidence="7 8" key="1">
    <citation type="submission" date="2016-10" db="EMBL/GenBank/DDBJ databases">
        <authorList>
            <person name="de Groot N.N."/>
        </authorList>
    </citation>
    <scope>NUCLEOTIDE SEQUENCE [LARGE SCALE GENOMIC DNA]</scope>
    <source>
        <strain evidence="7 8">CGMCC 4.6858</strain>
    </source>
</reference>
<evidence type="ECO:0000256" key="5">
    <source>
        <dbReference type="ARBA" id="ARBA00023163"/>
    </source>
</evidence>
<dbReference type="PANTHER" id="PTHR43133:SF8">
    <property type="entry name" value="RNA POLYMERASE SIGMA FACTOR HI_1459-RELATED"/>
    <property type="match status" value="1"/>
</dbReference>
<sequence length="247" mass="26524">MTSVAERDRALLAAARAGDPGAVEELYRLHLSVARGIAHGLCRPDDVDDVVAEAFTRVLDQIQQGRGPRVSFRAYLITAVRSCAADLARRDARLIWTDDVEAELEPADRTPGDSLPDSPVRQESRLLAAAIDDLPARWQLVLWWTTVEQRSLREVGTRLGISANAAAALAFRAREGLRDAYFRLHVPATGDDACTACRAALVAAARSRDATPAHTAPHLSTCGPCRDVAAELGVIRTALTAVTATLG</sequence>